<sequence length="104" mass="11382">MPPNAIAFATALGLGRSHRPEDLEPLLDDILASLRPMYESMSSFMALRTANYVFPTALAGRVDGLDARVEAWLEANADAPSTLIKVVTEGLDEIRRSLRAQQAR</sequence>
<dbReference type="EMBL" id="BSUN01000001">
    <property type="protein sequence ID" value="GMA36803.1"/>
    <property type="molecule type" value="Genomic_DNA"/>
</dbReference>
<comment type="caution">
    <text evidence="1">The sequence shown here is derived from an EMBL/GenBank/DDBJ whole genome shotgun (WGS) entry which is preliminary data.</text>
</comment>
<proteinExistence type="predicted"/>
<organism evidence="1 2">
    <name type="scientific">Demequina litorisediminis</name>
    <dbReference type="NCBI Taxonomy" id="1849022"/>
    <lineage>
        <taxon>Bacteria</taxon>
        <taxon>Bacillati</taxon>
        <taxon>Actinomycetota</taxon>
        <taxon>Actinomycetes</taxon>
        <taxon>Micrococcales</taxon>
        <taxon>Demequinaceae</taxon>
        <taxon>Demequina</taxon>
    </lineage>
</organism>
<gene>
    <name evidence="1" type="ORF">GCM10025876_30070</name>
</gene>
<evidence type="ECO:0000313" key="1">
    <source>
        <dbReference type="EMBL" id="GMA36803.1"/>
    </source>
</evidence>
<name>A0ABQ6IG12_9MICO</name>
<protein>
    <submittedName>
        <fullName evidence="1">Uncharacterized protein</fullName>
    </submittedName>
</protein>
<reference evidence="2" key="1">
    <citation type="journal article" date="2019" name="Int. J. Syst. Evol. Microbiol.">
        <title>The Global Catalogue of Microorganisms (GCM) 10K type strain sequencing project: providing services to taxonomists for standard genome sequencing and annotation.</title>
        <authorList>
            <consortium name="The Broad Institute Genomics Platform"/>
            <consortium name="The Broad Institute Genome Sequencing Center for Infectious Disease"/>
            <person name="Wu L."/>
            <person name="Ma J."/>
        </authorList>
    </citation>
    <scope>NUCLEOTIDE SEQUENCE [LARGE SCALE GENOMIC DNA]</scope>
    <source>
        <strain evidence="2">NBRC 112299</strain>
    </source>
</reference>
<evidence type="ECO:0000313" key="2">
    <source>
        <dbReference type="Proteomes" id="UP001157125"/>
    </source>
</evidence>
<dbReference type="Proteomes" id="UP001157125">
    <property type="component" value="Unassembled WGS sequence"/>
</dbReference>
<keyword evidence="2" id="KW-1185">Reference proteome</keyword>
<accession>A0ABQ6IG12</accession>